<dbReference type="Proteomes" id="UP000183832">
    <property type="component" value="Unassembled WGS sequence"/>
</dbReference>
<accession>A0A1J1J7Y7</accession>
<evidence type="ECO:0000313" key="2">
    <source>
        <dbReference type="Proteomes" id="UP000183832"/>
    </source>
</evidence>
<dbReference type="EMBL" id="CVRI01000069">
    <property type="protein sequence ID" value="CRL07017.1"/>
    <property type="molecule type" value="Genomic_DNA"/>
</dbReference>
<gene>
    <name evidence="1" type="ORF">CLUMA_CG020021</name>
</gene>
<sequence length="42" mass="5063">MIYVCMKSFFRFKYKNLNSGNVRSLLKCNPLRLLKQYKAWGC</sequence>
<dbReference type="AlphaFoldDB" id="A0A1J1J7Y7"/>
<proteinExistence type="predicted"/>
<protein>
    <submittedName>
        <fullName evidence="1">CLUMA_CG020021, isoform A</fullName>
    </submittedName>
</protein>
<reference evidence="1 2" key="1">
    <citation type="submission" date="2015-04" db="EMBL/GenBank/DDBJ databases">
        <authorList>
            <person name="Syromyatnikov M.Y."/>
            <person name="Popov V.N."/>
        </authorList>
    </citation>
    <scope>NUCLEOTIDE SEQUENCE [LARGE SCALE GENOMIC DNA]</scope>
</reference>
<name>A0A1J1J7Y7_9DIPT</name>
<keyword evidence="2" id="KW-1185">Reference proteome</keyword>
<organism evidence="1 2">
    <name type="scientific">Clunio marinus</name>
    <dbReference type="NCBI Taxonomy" id="568069"/>
    <lineage>
        <taxon>Eukaryota</taxon>
        <taxon>Metazoa</taxon>
        <taxon>Ecdysozoa</taxon>
        <taxon>Arthropoda</taxon>
        <taxon>Hexapoda</taxon>
        <taxon>Insecta</taxon>
        <taxon>Pterygota</taxon>
        <taxon>Neoptera</taxon>
        <taxon>Endopterygota</taxon>
        <taxon>Diptera</taxon>
        <taxon>Nematocera</taxon>
        <taxon>Chironomoidea</taxon>
        <taxon>Chironomidae</taxon>
        <taxon>Clunio</taxon>
    </lineage>
</organism>
<evidence type="ECO:0000313" key="1">
    <source>
        <dbReference type="EMBL" id="CRL07017.1"/>
    </source>
</evidence>